<dbReference type="Pfam" id="PF08282">
    <property type="entry name" value="Hydrolase_3"/>
    <property type="match status" value="1"/>
</dbReference>
<dbReference type="InterPro" id="IPR006379">
    <property type="entry name" value="HAD-SF_hydro_IIB"/>
</dbReference>
<protein>
    <recommendedName>
        <fullName evidence="3">Cof subfamily protein (Haloacid dehalogenase superfamily)/HAD superfamily hydrolase (TIGR01484 family)</fullName>
    </recommendedName>
</protein>
<dbReference type="InterPro" id="IPR023214">
    <property type="entry name" value="HAD_sf"/>
</dbReference>
<dbReference type="Proteomes" id="UP000283387">
    <property type="component" value="Unassembled WGS sequence"/>
</dbReference>
<proteinExistence type="predicted"/>
<dbReference type="GO" id="GO:0016791">
    <property type="term" value="F:phosphatase activity"/>
    <property type="evidence" value="ECO:0007669"/>
    <property type="project" value="TreeGrafter"/>
</dbReference>
<dbReference type="AlphaFoldDB" id="A0A419W4W2"/>
<organism evidence="1 2">
    <name type="scientific">Mangrovibacterium diazotrophicum</name>
    <dbReference type="NCBI Taxonomy" id="1261403"/>
    <lineage>
        <taxon>Bacteria</taxon>
        <taxon>Pseudomonadati</taxon>
        <taxon>Bacteroidota</taxon>
        <taxon>Bacteroidia</taxon>
        <taxon>Marinilabiliales</taxon>
        <taxon>Prolixibacteraceae</taxon>
        <taxon>Mangrovibacterium</taxon>
    </lineage>
</organism>
<dbReference type="EMBL" id="RAPN01000001">
    <property type="protein sequence ID" value="RKD90492.1"/>
    <property type="molecule type" value="Genomic_DNA"/>
</dbReference>
<evidence type="ECO:0000313" key="1">
    <source>
        <dbReference type="EMBL" id="RKD90492.1"/>
    </source>
</evidence>
<dbReference type="RefSeq" id="WP_120271895.1">
    <property type="nucleotide sequence ID" value="NZ_RAPN01000001.1"/>
</dbReference>
<reference evidence="1 2" key="1">
    <citation type="submission" date="2018-09" db="EMBL/GenBank/DDBJ databases">
        <title>Genomic Encyclopedia of Archaeal and Bacterial Type Strains, Phase II (KMG-II): from individual species to whole genera.</title>
        <authorList>
            <person name="Goeker M."/>
        </authorList>
    </citation>
    <scope>NUCLEOTIDE SEQUENCE [LARGE SCALE GENOMIC DNA]</scope>
    <source>
        <strain evidence="1 2">DSM 27148</strain>
    </source>
</reference>
<dbReference type="PANTHER" id="PTHR10000:SF8">
    <property type="entry name" value="HAD SUPERFAMILY HYDROLASE-LIKE, TYPE 3"/>
    <property type="match status" value="1"/>
</dbReference>
<dbReference type="InterPro" id="IPR036412">
    <property type="entry name" value="HAD-like_sf"/>
</dbReference>
<dbReference type="PANTHER" id="PTHR10000">
    <property type="entry name" value="PHOSPHOSERINE PHOSPHATASE"/>
    <property type="match status" value="1"/>
</dbReference>
<dbReference type="Gene3D" id="3.40.50.1000">
    <property type="entry name" value="HAD superfamily/HAD-like"/>
    <property type="match status" value="1"/>
</dbReference>
<dbReference type="GO" id="GO:0000287">
    <property type="term" value="F:magnesium ion binding"/>
    <property type="evidence" value="ECO:0007669"/>
    <property type="project" value="TreeGrafter"/>
</dbReference>
<accession>A0A419W4W2</accession>
<dbReference type="GO" id="GO:0005829">
    <property type="term" value="C:cytosol"/>
    <property type="evidence" value="ECO:0007669"/>
    <property type="project" value="TreeGrafter"/>
</dbReference>
<comment type="caution">
    <text evidence="1">The sequence shown here is derived from an EMBL/GenBank/DDBJ whole genome shotgun (WGS) entry which is preliminary data.</text>
</comment>
<name>A0A419W4W2_9BACT</name>
<sequence length="279" mass="32508">MDYRKKIGLVATDLDGTLLRRDHTISKEDWEMLEFLGEHDIIRVVATGRNFRKVKEVIPDHAPFDYVAFSSGAGIYDCRTNELLYKQNIPQDTVNTIVAQLMDKRLNFYLFRGIPENSYCWYYRGETICAEFERYYANHHEYASLLPDSGKLDDDACQFLVIFETTAEYLQLKHELEEHFDDIKVLRATSPLETGYVWMEIFHKEVSKGNAIKYICDLHKVPHQSTFSIGNDYNDTELLDFTSISYLVENGPEDMKPKYLKAPSNEESGFSYSIKNHLF</sequence>
<dbReference type="SUPFAM" id="SSF56784">
    <property type="entry name" value="HAD-like"/>
    <property type="match status" value="1"/>
</dbReference>
<keyword evidence="2" id="KW-1185">Reference proteome</keyword>
<dbReference type="NCBIfam" id="TIGR01484">
    <property type="entry name" value="HAD-SF-IIB"/>
    <property type="match status" value="1"/>
</dbReference>
<evidence type="ECO:0000313" key="2">
    <source>
        <dbReference type="Proteomes" id="UP000283387"/>
    </source>
</evidence>
<gene>
    <name evidence="1" type="ORF">BC643_0832</name>
</gene>
<evidence type="ECO:0008006" key="3">
    <source>
        <dbReference type="Google" id="ProtNLM"/>
    </source>
</evidence>
<dbReference type="Gene3D" id="3.30.1240.10">
    <property type="match status" value="1"/>
</dbReference>
<dbReference type="OrthoDB" id="9814970at2"/>